<dbReference type="Pfam" id="PF01979">
    <property type="entry name" value="Amidohydro_1"/>
    <property type="match status" value="1"/>
</dbReference>
<reference evidence="3" key="1">
    <citation type="journal article" date="2020" name="Stud. Mycol.">
        <title>101 Dothideomycetes genomes: a test case for predicting lifestyles and emergence of pathogens.</title>
        <authorList>
            <person name="Haridas S."/>
            <person name="Albert R."/>
            <person name="Binder M."/>
            <person name="Bloem J."/>
            <person name="Labutti K."/>
            <person name="Salamov A."/>
            <person name="Andreopoulos B."/>
            <person name="Baker S."/>
            <person name="Barry K."/>
            <person name="Bills G."/>
            <person name="Bluhm B."/>
            <person name="Cannon C."/>
            <person name="Castanera R."/>
            <person name="Culley D."/>
            <person name="Daum C."/>
            <person name="Ezra D."/>
            <person name="Gonzalez J."/>
            <person name="Henrissat B."/>
            <person name="Kuo A."/>
            <person name="Liang C."/>
            <person name="Lipzen A."/>
            <person name="Lutzoni F."/>
            <person name="Magnuson J."/>
            <person name="Mondo S."/>
            <person name="Nolan M."/>
            <person name="Ohm R."/>
            <person name="Pangilinan J."/>
            <person name="Park H.-J."/>
            <person name="Ramirez L."/>
            <person name="Alfaro M."/>
            <person name="Sun H."/>
            <person name="Tritt A."/>
            <person name="Yoshinaga Y."/>
            <person name="Zwiers L.-H."/>
            <person name="Turgeon B."/>
            <person name="Goodwin S."/>
            <person name="Spatafora J."/>
            <person name="Crous P."/>
            <person name="Grigoriev I."/>
        </authorList>
    </citation>
    <scope>NUCLEOTIDE SEQUENCE</scope>
    <source>
        <strain evidence="3">CBS 269.34</strain>
    </source>
</reference>
<dbReference type="Proteomes" id="UP000799750">
    <property type="component" value="Unassembled WGS sequence"/>
</dbReference>
<evidence type="ECO:0000256" key="1">
    <source>
        <dbReference type="ARBA" id="ARBA00022801"/>
    </source>
</evidence>
<accession>A0A6A6R208</accession>
<dbReference type="CDD" id="cd01298">
    <property type="entry name" value="ATZ_TRZ_like"/>
    <property type="match status" value="1"/>
</dbReference>
<keyword evidence="4" id="KW-1185">Reference proteome</keyword>
<dbReference type="InterPro" id="IPR011059">
    <property type="entry name" value="Metal-dep_hydrolase_composite"/>
</dbReference>
<gene>
    <name evidence="3" type="ORF">BU16DRAFT_303730</name>
</gene>
<dbReference type="OrthoDB" id="194468at2759"/>
<dbReference type="InterPro" id="IPR032466">
    <property type="entry name" value="Metal_Hydrolase"/>
</dbReference>
<feature type="domain" description="Amidohydrolase-related" evidence="2">
    <location>
        <begin position="65"/>
        <end position="436"/>
    </location>
</feature>
<dbReference type="PANTHER" id="PTHR43794:SF11">
    <property type="entry name" value="AMIDOHYDROLASE-RELATED DOMAIN-CONTAINING PROTEIN"/>
    <property type="match status" value="1"/>
</dbReference>
<proteinExistence type="predicted"/>
<dbReference type="Gene3D" id="3.20.20.140">
    <property type="entry name" value="Metal-dependent hydrolases"/>
    <property type="match status" value="1"/>
</dbReference>
<dbReference type="InterPro" id="IPR006680">
    <property type="entry name" value="Amidohydro-rel"/>
</dbReference>
<dbReference type="GO" id="GO:0016810">
    <property type="term" value="F:hydrolase activity, acting on carbon-nitrogen (but not peptide) bonds"/>
    <property type="evidence" value="ECO:0007669"/>
    <property type="project" value="InterPro"/>
</dbReference>
<evidence type="ECO:0000259" key="2">
    <source>
        <dbReference type="Pfam" id="PF01979"/>
    </source>
</evidence>
<protein>
    <submittedName>
        <fullName evidence="3">5-methylthioadenosine/S-adenosylhomocysteine deaminase n1</fullName>
    </submittedName>
</protein>
<keyword evidence="1" id="KW-0378">Hydrolase</keyword>
<dbReference type="AlphaFoldDB" id="A0A6A6R208"/>
<evidence type="ECO:0000313" key="3">
    <source>
        <dbReference type="EMBL" id="KAF2498741.1"/>
    </source>
</evidence>
<dbReference type="Gene3D" id="2.30.40.10">
    <property type="entry name" value="Urease, subunit C, domain 1"/>
    <property type="match status" value="1"/>
</dbReference>
<dbReference type="InterPro" id="IPR050287">
    <property type="entry name" value="MTA/SAH_deaminase"/>
</dbReference>
<organism evidence="3 4">
    <name type="scientific">Lophium mytilinum</name>
    <dbReference type="NCBI Taxonomy" id="390894"/>
    <lineage>
        <taxon>Eukaryota</taxon>
        <taxon>Fungi</taxon>
        <taxon>Dikarya</taxon>
        <taxon>Ascomycota</taxon>
        <taxon>Pezizomycotina</taxon>
        <taxon>Dothideomycetes</taxon>
        <taxon>Pleosporomycetidae</taxon>
        <taxon>Mytilinidiales</taxon>
        <taxon>Mytilinidiaceae</taxon>
        <taxon>Lophium</taxon>
    </lineage>
</organism>
<sequence length="482" mass="51140">MSSLSLTLYTHGTIITVNKEREIILDGSILVEGSQIAAIGKTGTLKYKGGALPQNIPTVSLENRIVVPGLINTHAHLAQSLLRGLAEDLDLHSWLCDAIWPLEACYEGEDGYIAAKLTIAEMLKTGTTCFLEAMLTHRAGIENVVRAVGEMGVRACLAKLVKPLETNALLNLTDARDKDAASMSLPSALLAHSTHHLTHNPLLRIWLAASTPRGSPLSTHAAIGHAHASLPIGVTMHCAEAPADLSIFRSEYDLTPLEFCEKADIIGPQTVLAHVVHPDLDVDIGILERTRTSVSHNPTSNAKLGNGIAPVPAMRDGGVNVCLGTDGAPCNNGYDMFREMHLAGVVHSAEGKKAGVVDAYEVLEMATVNGARALGMEGEVGKLEEGKQADFVVVRPGIGASPWGWGEVQGGGVDPVTTIVHACTGRDVEMVVVGGVVRIKDGELVAVDEGKLMEEAKECARGIRERSGVGSRTGERWGVKYV</sequence>
<dbReference type="PANTHER" id="PTHR43794">
    <property type="entry name" value="AMINOHYDROLASE SSNA-RELATED"/>
    <property type="match status" value="1"/>
</dbReference>
<name>A0A6A6R208_9PEZI</name>
<dbReference type="SUPFAM" id="SSF51338">
    <property type="entry name" value="Composite domain of metallo-dependent hydrolases"/>
    <property type="match status" value="2"/>
</dbReference>
<dbReference type="SUPFAM" id="SSF51556">
    <property type="entry name" value="Metallo-dependent hydrolases"/>
    <property type="match status" value="1"/>
</dbReference>
<evidence type="ECO:0000313" key="4">
    <source>
        <dbReference type="Proteomes" id="UP000799750"/>
    </source>
</evidence>
<dbReference type="EMBL" id="MU004185">
    <property type="protein sequence ID" value="KAF2498741.1"/>
    <property type="molecule type" value="Genomic_DNA"/>
</dbReference>